<protein>
    <submittedName>
        <fullName evidence="4">PepSY domain-containing protein</fullName>
    </submittedName>
</protein>
<feature type="compositionally biased region" description="Basic and acidic residues" evidence="1">
    <location>
        <begin position="58"/>
        <end position="97"/>
    </location>
</feature>
<feature type="signal peptide" evidence="2">
    <location>
        <begin position="1"/>
        <end position="23"/>
    </location>
</feature>
<evidence type="ECO:0000259" key="3">
    <source>
        <dbReference type="Pfam" id="PF03413"/>
    </source>
</evidence>
<feature type="compositionally biased region" description="Gly residues" evidence="1">
    <location>
        <begin position="23"/>
        <end position="32"/>
    </location>
</feature>
<evidence type="ECO:0000313" key="5">
    <source>
        <dbReference type="Proteomes" id="UP001183610"/>
    </source>
</evidence>
<organism evidence="4 5">
    <name type="scientific">Streptomyces evansiae</name>
    <dbReference type="NCBI Taxonomy" id="3075535"/>
    <lineage>
        <taxon>Bacteria</taxon>
        <taxon>Bacillati</taxon>
        <taxon>Actinomycetota</taxon>
        <taxon>Actinomycetes</taxon>
        <taxon>Kitasatosporales</taxon>
        <taxon>Streptomycetaceae</taxon>
        <taxon>Streptomyces</taxon>
    </lineage>
</organism>
<accession>A0ABU2R736</accession>
<feature type="compositionally biased region" description="Low complexity" evidence="1">
    <location>
        <begin position="33"/>
        <end position="57"/>
    </location>
</feature>
<reference evidence="5" key="1">
    <citation type="submission" date="2023-07" db="EMBL/GenBank/DDBJ databases">
        <title>30 novel species of actinomycetes from the DSMZ collection.</title>
        <authorList>
            <person name="Nouioui I."/>
        </authorList>
    </citation>
    <scope>NUCLEOTIDE SEQUENCE [LARGE SCALE GENOMIC DNA]</scope>
    <source>
        <strain evidence="5">DSM 41979</strain>
    </source>
</reference>
<dbReference type="Proteomes" id="UP001183610">
    <property type="component" value="Unassembled WGS sequence"/>
</dbReference>
<name>A0ABU2R736_9ACTN</name>
<evidence type="ECO:0000256" key="2">
    <source>
        <dbReference type="SAM" id="SignalP"/>
    </source>
</evidence>
<evidence type="ECO:0000256" key="1">
    <source>
        <dbReference type="SAM" id="MobiDB-lite"/>
    </source>
</evidence>
<feature type="compositionally biased region" description="Basic and acidic residues" evidence="1">
    <location>
        <begin position="106"/>
        <end position="119"/>
    </location>
</feature>
<keyword evidence="2" id="KW-0732">Signal</keyword>
<dbReference type="Pfam" id="PF03413">
    <property type="entry name" value="PepSY"/>
    <property type="match status" value="1"/>
</dbReference>
<dbReference type="RefSeq" id="WP_010269889.1">
    <property type="nucleotide sequence ID" value="NZ_JAVRET010000081.1"/>
</dbReference>
<dbReference type="InterPro" id="IPR025711">
    <property type="entry name" value="PepSY"/>
</dbReference>
<sequence length="260" mass="26608">MKRKPVFAALAAAVVLAAGGGVAAASLGGDGGTSAASGTGTGATTHERAGLAGTGADDTAREDRDDARDDRDSDDRDDRDDDTRQGAGRDDAARHDDTDDDQDDDARERAHDAAEHKAEAAAARKLAAPDALAAALAHTPGRALSAEIDDDQDGRLVWEVEILDGSGKLRHVDVSPSSGKVLGARTERGDADDVRAAKDLLTGDATSAAKAARAAAAKGTVVSIDLEEERNGYWSVETGPAEAEWSVALDGAKVTQGSDD</sequence>
<comment type="caution">
    <text evidence="4">The sequence shown here is derived from an EMBL/GenBank/DDBJ whole genome shotgun (WGS) entry which is preliminary data.</text>
</comment>
<evidence type="ECO:0000313" key="4">
    <source>
        <dbReference type="EMBL" id="MDT0412435.1"/>
    </source>
</evidence>
<dbReference type="EMBL" id="JAVRET010000081">
    <property type="protein sequence ID" value="MDT0412435.1"/>
    <property type="molecule type" value="Genomic_DNA"/>
</dbReference>
<keyword evidence="5" id="KW-1185">Reference proteome</keyword>
<feature type="domain" description="PepSY" evidence="3">
    <location>
        <begin position="130"/>
        <end position="184"/>
    </location>
</feature>
<feature type="region of interest" description="Disordered" evidence="1">
    <location>
        <begin position="23"/>
        <end position="128"/>
    </location>
</feature>
<dbReference type="Gene3D" id="3.10.450.40">
    <property type="match status" value="1"/>
</dbReference>
<proteinExistence type="predicted"/>
<feature type="chain" id="PRO_5047179471" evidence="2">
    <location>
        <begin position="24"/>
        <end position="260"/>
    </location>
</feature>
<gene>
    <name evidence="4" type="ORF">RM698_25720</name>
</gene>